<evidence type="ECO:0000259" key="3">
    <source>
        <dbReference type="Pfam" id="PF02638"/>
    </source>
</evidence>
<dbReference type="eggNOG" id="COG1649">
    <property type="taxonomic scope" value="Bacteria"/>
</dbReference>
<dbReference type="SUPFAM" id="SSF51445">
    <property type="entry name" value="(Trans)glycosidases"/>
    <property type="match status" value="1"/>
</dbReference>
<dbReference type="STRING" id="260552.Mag101_03505"/>
<dbReference type="PANTHER" id="PTHR43405">
    <property type="entry name" value="GLYCOSYL HYDROLASE DIGH"/>
    <property type="match status" value="1"/>
</dbReference>
<evidence type="ECO:0000313" key="4">
    <source>
        <dbReference type="EMBL" id="AQQ66809.1"/>
    </source>
</evidence>
<dbReference type="Proteomes" id="UP000188219">
    <property type="component" value="Chromosome"/>
</dbReference>
<accession>A0A1Q2M2E5</accession>
<dbReference type="Gene3D" id="3.20.20.80">
    <property type="entry name" value="Glycosidases"/>
    <property type="match status" value="1"/>
</dbReference>
<dbReference type="EMBL" id="CP019650">
    <property type="protein sequence ID" value="AQQ66809.1"/>
    <property type="molecule type" value="Genomic_DNA"/>
</dbReference>
<name>A0A1Q2M2E5_9GAMM</name>
<proteinExistence type="predicted"/>
<keyword evidence="5" id="KW-1185">Reference proteome</keyword>
<dbReference type="OrthoDB" id="9773203at2"/>
<dbReference type="InterPro" id="IPR003790">
    <property type="entry name" value="GHL10"/>
</dbReference>
<dbReference type="PANTHER" id="PTHR43405:SF1">
    <property type="entry name" value="GLYCOSYL HYDROLASE DIGH"/>
    <property type="match status" value="1"/>
</dbReference>
<keyword evidence="2" id="KW-1133">Transmembrane helix</keyword>
<feature type="transmembrane region" description="Helical" evidence="2">
    <location>
        <begin position="12"/>
        <end position="32"/>
    </location>
</feature>
<reference evidence="4" key="1">
    <citation type="submission" date="2017-02" db="EMBL/GenBank/DDBJ databases">
        <title>Genome of Microbulbifer agarilyticus GP101.</title>
        <authorList>
            <person name="Jung J."/>
            <person name="Bae S.S."/>
            <person name="Baek K."/>
        </authorList>
    </citation>
    <scope>NUCLEOTIDE SEQUENCE [LARGE SCALE GENOMIC DNA]</scope>
    <source>
        <strain evidence="4">GP101</strain>
    </source>
</reference>
<dbReference type="RefSeq" id="WP_077400859.1">
    <property type="nucleotide sequence ID" value="NZ_CP019650.1"/>
</dbReference>
<keyword evidence="2" id="KW-0812">Transmembrane</keyword>
<keyword evidence="2" id="KW-0472">Membrane</keyword>
<keyword evidence="1" id="KW-0732">Signal</keyword>
<evidence type="ECO:0000256" key="2">
    <source>
        <dbReference type="SAM" id="Phobius"/>
    </source>
</evidence>
<protein>
    <recommendedName>
        <fullName evidence="3">Glycosyl hydrolase-like 10 domain-containing protein</fullName>
    </recommendedName>
</protein>
<gene>
    <name evidence="4" type="ORF">Mag101_03505</name>
</gene>
<feature type="domain" description="Glycosyl hydrolase-like 10" evidence="3">
    <location>
        <begin position="65"/>
        <end position="379"/>
    </location>
</feature>
<dbReference type="Pfam" id="PF02638">
    <property type="entry name" value="GHL10"/>
    <property type="match status" value="1"/>
</dbReference>
<dbReference type="AlphaFoldDB" id="A0A1Q2M2E5"/>
<dbReference type="KEGG" id="maga:Mag101_03505"/>
<dbReference type="InterPro" id="IPR052177">
    <property type="entry name" value="Divisome_Glycosyl_Hydrolase"/>
</dbReference>
<evidence type="ECO:0000256" key="1">
    <source>
        <dbReference type="ARBA" id="ARBA00022729"/>
    </source>
</evidence>
<evidence type="ECO:0000313" key="5">
    <source>
        <dbReference type="Proteomes" id="UP000188219"/>
    </source>
</evidence>
<sequence length="524" mass="60376">MTLPKKIPLAKLLNRWVYPAVIVVMALALWQYPAWFGQETPKQVAVEQEELPDYGRAQRETVAREFRAAWVATVANIDWPSKPGLPVAQQQQEAIALLDKVAAANMNAVIFQVRPQADALYTSELEPWSYYLSGEQGKAPEPFYDPLAFWIEQAHQRGLELHAWVNPYRAHHTQGGPVSEHSIVNTKPELIAKLANGMYWMEPTREETIAHSLSVITDIVQRYDIDGIHYDDYFYPYPSYNDGAPFPDSESYTAYQQQGGQLGVSDWRRAAVNRFVKDIYSEVKRIKPHVKVGISPFGIWRPKYPETIAGFDQHEQLYADARLWLNEGWLDYFTPQLYWNINRVQQSYPMLLAWWQGENHQQRHLWPGLSSNKVETNQGIDEIINQILFTRALLQEQTGQVFWNVKTVSENPRFAQVLKDTVFYHQALVPASPWLDSAAPLAPEVRYQSNTDGLSVSWQPRGDEAAARWLLYYQAGSKWRYRIFNKDILSHQFRQQDEVTAIAVVAVDRNGLESERIDQQIAGR</sequence>
<organism evidence="4 5">
    <name type="scientific">Microbulbifer agarilyticus</name>
    <dbReference type="NCBI Taxonomy" id="260552"/>
    <lineage>
        <taxon>Bacteria</taxon>
        <taxon>Pseudomonadati</taxon>
        <taxon>Pseudomonadota</taxon>
        <taxon>Gammaproteobacteria</taxon>
        <taxon>Cellvibrionales</taxon>
        <taxon>Microbulbiferaceae</taxon>
        <taxon>Microbulbifer</taxon>
    </lineage>
</organism>
<dbReference type="InterPro" id="IPR017853">
    <property type="entry name" value="GH"/>
</dbReference>